<dbReference type="EMBL" id="CR382139">
    <property type="protein sequence ID" value="CAR66032.1"/>
    <property type="molecule type" value="Genomic_DNA"/>
</dbReference>
<organism evidence="1 2">
    <name type="scientific">Debaryomyces hansenii (strain ATCC 36239 / CBS 767 / BCRC 21394 / JCM 1990 / NBRC 0083 / IGC 2968)</name>
    <name type="common">Yeast</name>
    <name type="synonym">Torulaspora hansenii</name>
    <dbReference type="NCBI Taxonomy" id="284592"/>
    <lineage>
        <taxon>Eukaryota</taxon>
        <taxon>Fungi</taxon>
        <taxon>Dikarya</taxon>
        <taxon>Ascomycota</taxon>
        <taxon>Saccharomycotina</taxon>
        <taxon>Pichiomycetes</taxon>
        <taxon>Debaryomycetaceae</taxon>
        <taxon>Debaryomyces</taxon>
    </lineage>
</organism>
<dbReference type="STRING" id="284592.B5RUZ0"/>
<accession>B5RUZ0</accession>
<dbReference type="Proteomes" id="UP000000599">
    <property type="component" value="Chromosome G"/>
</dbReference>
<reference evidence="1 2" key="1">
    <citation type="journal article" date="2004" name="Nature">
        <title>Genome evolution in yeasts.</title>
        <authorList>
            <consortium name="Genolevures"/>
            <person name="Dujon B."/>
            <person name="Sherman D."/>
            <person name="Fischer G."/>
            <person name="Durrens P."/>
            <person name="Casaregola S."/>
            <person name="Lafontaine I."/>
            <person name="de Montigny J."/>
            <person name="Marck C."/>
            <person name="Neuveglise C."/>
            <person name="Talla E."/>
            <person name="Goffard N."/>
            <person name="Frangeul L."/>
            <person name="Aigle M."/>
            <person name="Anthouard V."/>
            <person name="Babour A."/>
            <person name="Barbe V."/>
            <person name="Barnay S."/>
            <person name="Blanchin S."/>
            <person name="Beckerich J.M."/>
            <person name="Beyne E."/>
            <person name="Bleykasten C."/>
            <person name="Boisrame A."/>
            <person name="Boyer J."/>
            <person name="Cattolico L."/>
            <person name="Confanioleri F."/>
            <person name="de Daruvar A."/>
            <person name="Despons L."/>
            <person name="Fabre E."/>
            <person name="Fairhead C."/>
            <person name="Ferry-Dumazet H."/>
            <person name="Groppi A."/>
            <person name="Hantraye F."/>
            <person name="Hennequin C."/>
            <person name="Jauniaux N."/>
            <person name="Joyet P."/>
            <person name="Kachouri R."/>
            <person name="Kerrest A."/>
            <person name="Koszul R."/>
            <person name="Lemaire M."/>
            <person name="Lesur I."/>
            <person name="Ma L."/>
            <person name="Muller H."/>
            <person name="Nicaud J.M."/>
            <person name="Nikolski M."/>
            <person name="Oztas S."/>
            <person name="Ozier-Kalogeropoulos O."/>
            <person name="Pellenz S."/>
            <person name="Potier S."/>
            <person name="Richard G.F."/>
            <person name="Straub M.L."/>
            <person name="Suleau A."/>
            <person name="Swennene D."/>
            <person name="Tekaia F."/>
            <person name="Wesolowski-Louvel M."/>
            <person name="Westhof E."/>
            <person name="Wirth B."/>
            <person name="Zeniou-Meyer M."/>
            <person name="Zivanovic I."/>
            <person name="Bolotin-Fukuhara M."/>
            <person name="Thierry A."/>
            <person name="Bouchier C."/>
            <person name="Caudron B."/>
            <person name="Scarpelli C."/>
            <person name="Gaillardin C."/>
            <person name="Weissenbach J."/>
            <person name="Wincker P."/>
            <person name="Souciet J.L."/>
        </authorList>
    </citation>
    <scope>NUCLEOTIDE SEQUENCE [LARGE SCALE GENOMIC DNA]</scope>
    <source>
        <strain evidence="2">ATCC 36239 / CBS 767 / BCRC 21394 / JCM 1990 / NBRC 0083 / IGC 2968</strain>
    </source>
</reference>
<dbReference type="KEGG" id="dha:DEHA2G22924g"/>
<dbReference type="OMA" id="QGWISEI"/>
<name>B5RUZ0_DEBHA</name>
<dbReference type="AlphaFoldDB" id="B5RUZ0"/>
<proteinExistence type="predicted"/>
<dbReference type="RefSeq" id="XP_002777721.1">
    <property type="nucleotide sequence ID" value="XM_002777675.1"/>
</dbReference>
<dbReference type="eggNOG" id="ENOG502SGGA">
    <property type="taxonomic scope" value="Eukaryota"/>
</dbReference>
<evidence type="ECO:0000313" key="1">
    <source>
        <dbReference type="EMBL" id="CAR66032.1"/>
    </source>
</evidence>
<keyword evidence="2" id="KW-1185">Reference proteome</keyword>
<dbReference type="HOGENOM" id="CLU_121030_0_0_1"/>
<sequence length="134" mass="15197">MEDTEKPDPILAQVPLIKNPSYQPPKPITLNTNYNKLLPTLTSSVIPPKLNLTEFDIQSWTKEIEEMKTKSSELTTSEDIKGFKDWIKSQQLRIAPGFSFEGIMTPNKAEIQEKSTTQEAEINELDKVFGKTTI</sequence>
<dbReference type="InParanoid" id="B5RUZ0"/>
<gene>
    <name evidence="1" type="ordered locus">DEHA2G22924g</name>
</gene>
<evidence type="ECO:0000313" key="2">
    <source>
        <dbReference type="Proteomes" id="UP000000599"/>
    </source>
</evidence>
<dbReference type="GeneID" id="8999291"/>
<protein>
    <submittedName>
        <fullName evidence="1">DEHA2G22924p</fullName>
    </submittedName>
</protein>
<dbReference type="OrthoDB" id="5344687at2759"/>
<dbReference type="VEuPathDB" id="FungiDB:DEHA2G22924g"/>